<evidence type="ECO:0000313" key="5">
    <source>
        <dbReference type="Proteomes" id="UP000075526"/>
    </source>
</evidence>
<dbReference type="PANTHER" id="PTHR30328:SF54">
    <property type="entry name" value="HTH-TYPE TRANSCRIPTIONAL REPRESSOR SCO4008"/>
    <property type="match status" value="1"/>
</dbReference>
<gene>
    <name evidence="4" type="ORF">AD933_02360</name>
</gene>
<dbReference type="SUPFAM" id="SSF46689">
    <property type="entry name" value="Homeodomain-like"/>
    <property type="match status" value="1"/>
</dbReference>
<dbReference type="PATRIC" id="fig|178901.13.peg.146"/>
<dbReference type="RefSeq" id="WP_061507466.1">
    <property type="nucleotide sequence ID" value="NZ_LHZF01000126.1"/>
</dbReference>
<dbReference type="PRINTS" id="PR00455">
    <property type="entry name" value="HTHTETR"/>
</dbReference>
<dbReference type="Pfam" id="PF00440">
    <property type="entry name" value="TetR_N"/>
    <property type="match status" value="1"/>
</dbReference>
<proteinExistence type="predicted"/>
<evidence type="ECO:0000313" key="4">
    <source>
        <dbReference type="EMBL" id="KXV19039.1"/>
    </source>
</evidence>
<dbReference type="SUPFAM" id="SSF48498">
    <property type="entry name" value="Tetracyclin repressor-like, C-terminal domain"/>
    <property type="match status" value="1"/>
</dbReference>
<dbReference type="InterPro" id="IPR001647">
    <property type="entry name" value="HTH_TetR"/>
</dbReference>
<dbReference type="InterPro" id="IPR013573">
    <property type="entry name" value="Tscrpt_reg_YcdC_C"/>
</dbReference>
<dbReference type="EMBL" id="LHZF01000126">
    <property type="protein sequence ID" value="KXV19039.1"/>
    <property type="molecule type" value="Genomic_DNA"/>
</dbReference>
<accession>A0A149RX35</accession>
<dbReference type="PANTHER" id="PTHR30328">
    <property type="entry name" value="TRANSCRIPTIONAL REPRESSOR"/>
    <property type="match status" value="1"/>
</dbReference>
<reference evidence="4 5" key="1">
    <citation type="submission" date="2015-06" db="EMBL/GenBank/DDBJ databases">
        <title>Improved classification and identification of acetic acid bacteria using matrix-assisted laser desorption/ionization time-of-flight mass spectrometry; Gluconobacter nephelii and Gluconobacter uchimurae are later heterotypic synonyms of Gluconobacter japonicus and Gluconobacter oxydans, respectively.</title>
        <authorList>
            <person name="Li L."/>
            <person name="Cleenwerck I."/>
            <person name="De Vuyst L."/>
            <person name="Vandamme P."/>
        </authorList>
    </citation>
    <scope>NUCLEOTIDE SEQUENCE [LARGE SCALE GENOMIC DNA]</scope>
    <source>
        <strain evidence="4 5">LMG 1552</strain>
    </source>
</reference>
<evidence type="ECO:0000259" key="3">
    <source>
        <dbReference type="PROSITE" id="PS50977"/>
    </source>
</evidence>
<evidence type="ECO:0000256" key="1">
    <source>
        <dbReference type="ARBA" id="ARBA00023125"/>
    </source>
</evidence>
<evidence type="ECO:0000256" key="2">
    <source>
        <dbReference type="PROSITE-ProRule" id="PRU00335"/>
    </source>
</evidence>
<dbReference type="Gene3D" id="1.10.10.60">
    <property type="entry name" value="Homeodomain-like"/>
    <property type="match status" value="1"/>
</dbReference>
<dbReference type="PROSITE" id="PS50977">
    <property type="entry name" value="HTH_TETR_2"/>
    <property type="match status" value="1"/>
</dbReference>
<keyword evidence="1 2" id="KW-0238">DNA-binding</keyword>
<dbReference type="Gene3D" id="1.10.357.10">
    <property type="entry name" value="Tetracycline Repressor, domain 2"/>
    <property type="match status" value="1"/>
</dbReference>
<dbReference type="Proteomes" id="UP000075526">
    <property type="component" value="Unassembled WGS sequence"/>
</dbReference>
<dbReference type="GO" id="GO:0045892">
    <property type="term" value="P:negative regulation of DNA-templated transcription"/>
    <property type="evidence" value="ECO:0007669"/>
    <property type="project" value="InterPro"/>
</dbReference>
<name>A0A149RX35_9PROT</name>
<feature type="domain" description="HTH tetR-type" evidence="3">
    <location>
        <begin position="24"/>
        <end position="84"/>
    </location>
</feature>
<dbReference type="InterPro" id="IPR036271">
    <property type="entry name" value="Tet_transcr_reg_TetR-rel_C_sf"/>
</dbReference>
<dbReference type="Pfam" id="PF08362">
    <property type="entry name" value="TetR_C_3"/>
    <property type="match status" value="1"/>
</dbReference>
<feature type="DNA-binding region" description="H-T-H motif" evidence="2">
    <location>
        <begin position="47"/>
        <end position="66"/>
    </location>
</feature>
<comment type="caution">
    <text evidence="4">The sequence shown here is derived from an EMBL/GenBank/DDBJ whole genome shotgun (WGS) entry which is preliminary data.</text>
</comment>
<organism evidence="4 5">
    <name type="scientific">Acetobacter malorum</name>
    <dbReference type="NCBI Taxonomy" id="178901"/>
    <lineage>
        <taxon>Bacteria</taxon>
        <taxon>Pseudomonadati</taxon>
        <taxon>Pseudomonadota</taxon>
        <taxon>Alphaproteobacteria</taxon>
        <taxon>Acetobacterales</taxon>
        <taxon>Acetobacteraceae</taxon>
        <taxon>Acetobacter</taxon>
    </lineage>
</organism>
<dbReference type="GO" id="GO:0003677">
    <property type="term" value="F:DNA binding"/>
    <property type="evidence" value="ECO:0007669"/>
    <property type="project" value="UniProtKB-UniRule"/>
</dbReference>
<protein>
    <recommendedName>
        <fullName evidence="3">HTH tetR-type domain-containing protein</fullName>
    </recommendedName>
</protein>
<dbReference type="InterPro" id="IPR050109">
    <property type="entry name" value="HTH-type_TetR-like_transc_reg"/>
</dbReference>
<sequence>MTETFSPSSGGRAVHRTRPGIPRQAAEAAILAAAERVFGQHGFRGASMNEIAREAGVPKPNIHYYFGTKEELYRSVLENIMTFWLRDADHWLVPERPAREGFEGYIRAKMAFSRTRPDASRIFAYELLQGAGNIHYYLSTTLREHVARRAQTFEVWHRERQMPAIDPAHLMFAIWSMTQAYADMSAQMSAVIGCPALGGSDFEAGLQTVLRLVLGFCNDIGDQA</sequence>
<dbReference type="AlphaFoldDB" id="A0A149RX35"/>
<dbReference type="InterPro" id="IPR009057">
    <property type="entry name" value="Homeodomain-like_sf"/>
</dbReference>